<dbReference type="OrthoDB" id="1438837at2"/>
<dbReference type="Proteomes" id="UP000321367">
    <property type="component" value="Unassembled WGS sequence"/>
</dbReference>
<gene>
    <name evidence="1" type="ORF">ES724_13135</name>
</gene>
<accession>A0A5C6ZQ21</accession>
<proteinExistence type="predicted"/>
<sequence length="121" mass="14424">MTTYYNKFEIEDAMKVIVEDYLKDCIECEELPEDFIDLIKYNFLAKYVSFNKEEKAIEIGVEDTTVTDSHYPVIEIFSFPIEKSNKWLDNSFKYENDDFAFYGKLLNKRKYNHSDVEVVVL</sequence>
<keyword evidence="2" id="KW-1185">Reference proteome</keyword>
<name>A0A5C6ZQ21_9FLAO</name>
<evidence type="ECO:0000313" key="2">
    <source>
        <dbReference type="Proteomes" id="UP000321367"/>
    </source>
</evidence>
<dbReference type="EMBL" id="VORY01000019">
    <property type="protein sequence ID" value="TXD92578.1"/>
    <property type="molecule type" value="Genomic_DNA"/>
</dbReference>
<evidence type="ECO:0000313" key="1">
    <source>
        <dbReference type="EMBL" id="TXD92578.1"/>
    </source>
</evidence>
<dbReference type="RefSeq" id="WP_146933635.1">
    <property type="nucleotide sequence ID" value="NZ_CBCSHZ010000018.1"/>
</dbReference>
<reference evidence="1 2" key="1">
    <citation type="submission" date="2019-08" db="EMBL/GenBank/DDBJ databases">
        <title>Genome sequence of Gillisia hiemivivida IC154 (type strain).</title>
        <authorList>
            <person name="Bowman J.P."/>
        </authorList>
    </citation>
    <scope>NUCLEOTIDE SEQUENCE [LARGE SCALE GENOMIC DNA]</scope>
    <source>
        <strain evidence="1 2">IC154</strain>
    </source>
</reference>
<dbReference type="AlphaFoldDB" id="A0A5C6ZQ21"/>
<comment type="caution">
    <text evidence="1">The sequence shown here is derived from an EMBL/GenBank/DDBJ whole genome shotgun (WGS) entry which is preliminary data.</text>
</comment>
<protein>
    <submittedName>
        <fullName evidence="1">Uncharacterized protein</fullName>
    </submittedName>
</protein>
<organism evidence="1 2">
    <name type="scientific">Gillisia hiemivivida</name>
    <dbReference type="NCBI Taxonomy" id="291190"/>
    <lineage>
        <taxon>Bacteria</taxon>
        <taxon>Pseudomonadati</taxon>
        <taxon>Bacteroidota</taxon>
        <taxon>Flavobacteriia</taxon>
        <taxon>Flavobacteriales</taxon>
        <taxon>Flavobacteriaceae</taxon>
        <taxon>Gillisia</taxon>
    </lineage>
</organism>